<keyword evidence="2" id="KW-1185">Reference proteome</keyword>
<comment type="caution">
    <text evidence="1">The sequence shown here is derived from an EMBL/GenBank/DDBJ whole genome shotgun (WGS) entry which is preliminary data.</text>
</comment>
<dbReference type="Proteomes" id="UP000007151">
    <property type="component" value="Unassembled WGS sequence"/>
</dbReference>
<dbReference type="InParanoid" id="A0A212EN73"/>
<sequence>MTYDQGVAGSAEGLA</sequence>
<evidence type="ECO:0000313" key="1">
    <source>
        <dbReference type="EMBL" id="OWR42940.1"/>
    </source>
</evidence>
<reference evidence="1 2" key="1">
    <citation type="journal article" date="2011" name="Cell">
        <title>The monarch butterfly genome yields insights into long-distance migration.</title>
        <authorList>
            <person name="Zhan S."/>
            <person name="Merlin C."/>
            <person name="Boore J.L."/>
            <person name="Reppert S.M."/>
        </authorList>
    </citation>
    <scope>NUCLEOTIDE SEQUENCE [LARGE SCALE GENOMIC DNA]</scope>
    <source>
        <strain evidence="1">F-2</strain>
    </source>
</reference>
<organism evidence="1 2">
    <name type="scientific">Danaus plexippus plexippus</name>
    <dbReference type="NCBI Taxonomy" id="278856"/>
    <lineage>
        <taxon>Eukaryota</taxon>
        <taxon>Metazoa</taxon>
        <taxon>Ecdysozoa</taxon>
        <taxon>Arthropoda</taxon>
        <taxon>Hexapoda</taxon>
        <taxon>Insecta</taxon>
        <taxon>Pterygota</taxon>
        <taxon>Neoptera</taxon>
        <taxon>Endopterygota</taxon>
        <taxon>Lepidoptera</taxon>
        <taxon>Glossata</taxon>
        <taxon>Ditrysia</taxon>
        <taxon>Papilionoidea</taxon>
        <taxon>Nymphalidae</taxon>
        <taxon>Danainae</taxon>
        <taxon>Danaini</taxon>
        <taxon>Danaina</taxon>
        <taxon>Danaus</taxon>
        <taxon>Danaus</taxon>
    </lineage>
</organism>
<protein>
    <submittedName>
        <fullName evidence="1">Uncharacterized protein</fullName>
    </submittedName>
</protein>
<proteinExistence type="predicted"/>
<feature type="non-terminal residue" evidence="1">
    <location>
        <position position="15"/>
    </location>
</feature>
<name>A0A212EN73_DANPL</name>
<dbReference type="EMBL" id="AGBW02013708">
    <property type="protein sequence ID" value="OWR42940.1"/>
    <property type="molecule type" value="Genomic_DNA"/>
</dbReference>
<dbReference type="KEGG" id="dpl:KGM_211532A"/>
<accession>A0A212EN73</accession>
<evidence type="ECO:0000313" key="2">
    <source>
        <dbReference type="Proteomes" id="UP000007151"/>
    </source>
</evidence>
<gene>
    <name evidence="1" type="ORF">KGM_211532A</name>
</gene>